<sequence length="953" mass="102807">MPPAPRLTPSKNPEIKPQKACVLCRRSKVKCVHEGGPPCKRCVDNKLECKFRLRADDENWRERTDETLNRLEGSVDFLMSQHRSQSVKPGNSSGYHTSSPQSPANLAGPSRIRKQSPFYDSSASIQSGHLMDAHPPPPIPPSNRVFPQTHQRHQGTPSSSASFPSPHFGQNGGEAPSSGPRPSSYRPSSTTYLAFEGAGGLLSQGESSMRTNPGRIAPSVAGRARAAQAHFAGLEMDQTKPSSIIAQVHSELSYLPDPSRMHEARREEKAAISPYAVPTRYIGREDPRLTVISMGLVTMDTARMLFMFFARHLQPHSFGFPSYPANENMTPLIIASLLMVASLHEPSSRHLHDRFRHEAFASLNIEQEVNRDNALDPELGIGVEEITGACIAACWLGGETAWKIARIARWWAVAYLKHFEVRSAQTLGEWMTILPPFRQIDLVEKLRIWLMSYVTEAQQACMHDRPSLIPDCSPAPYCEGLLNSSKNSVMNASKTGVHNNSFADFPHQALATDRQLVAHAQMMSIILAGQEIQREAKRNIAISKSSSPGGGNVPGSAAATYEARQLIERWREWLEELNNWRIAAAQQEDLSSTTENSVDLSLLYHLSRAFLASLPLDPELGIIEESHQAMRPGSNHINDPRLAIAQLRTISTAKHSAIFALELATRPGKAGFGDRLSYLPNFYHFLLGHAAGLLLTLVQRKTTFLMAKEADSLLETTERFIQLYVFKLSSHSFHSPGSGHGLGMTSTLFSASTPSSTAGGGLGQGGGGVGVGGGVGIGINIGVGGMANPTMGISEVNPSSSEARNRNPSNHSRYSTSSGNVTIGIGPSGGIDSDPDLDPHSHQHHHAHHPHHRDPENGFNSRIHPSDGPNDAASEGIPNPSMRQVGGDDGMNHQGPGGNVGAGSGNAGANGVGGGGGGIGGTGDRHPSLANAEALARALYQVKMQKLAEEGWY</sequence>
<dbReference type="EMBL" id="KZ819754">
    <property type="protein sequence ID" value="PWN52863.1"/>
    <property type="molecule type" value="Genomic_DNA"/>
</dbReference>
<evidence type="ECO:0000313" key="2">
    <source>
        <dbReference type="Proteomes" id="UP000245626"/>
    </source>
</evidence>
<proteinExistence type="predicted"/>
<accession>A0ACD0P472</accession>
<protein>
    <submittedName>
        <fullName evidence="1">Uncharacterized protein</fullName>
    </submittedName>
</protein>
<reference evidence="1 2" key="1">
    <citation type="journal article" date="2018" name="Mol. Biol. Evol.">
        <title>Broad Genomic Sampling Reveals a Smut Pathogenic Ancestry of the Fungal Clade Ustilaginomycotina.</title>
        <authorList>
            <person name="Kijpornyongpan T."/>
            <person name="Mondo S.J."/>
            <person name="Barry K."/>
            <person name="Sandor L."/>
            <person name="Lee J."/>
            <person name="Lipzen A."/>
            <person name="Pangilinan J."/>
            <person name="LaButti K."/>
            <person name="Hainaut M."/>
            <person name="Henrissat B."/>
            <person name="Grigoriev I.V."/>
            <person name="Spatafora J.W."/>
            <person name="Aime M.C."/>
        </authorList>
    </citation>
    <scope>NUCLEOTIDE SEQUENCE [LARGE SCALE GENOMIC DNA]</scope>
    <source>
        <strain evidence="1 2">SA 807</strain>
    </source>
</reference>
<organism evidence="1 2">
    <name type="scientific">Violaceomyces palustris</name>
    <dbReference type="NCBI Taxonomy" id="1673888"/>
    <lineage>
        <taxon>Eukaryota</taxon>
        <taxon>Fungi</taxon>
        <taxon>Dikarya</taxon>
        <taxon>Basidiomycota</taxon>
        <taxon>Ustilaginomycotina</taxon>
        <taxon>Ustilaginomycetes</taxon>
        <taxon>Violaceomycetales</taxon>
        <taxon>Violaceomycetaceae</taxon>
        <taxon>Violaceomyces</taxon>
    </lineage>
</organism>
<dbReference type="Proteomes" id="UP000245626">
    <property type="component" value="Unassembled WGS sequence"/>
</dbReference>
<evidence type="ECO:0000313" key="1">
    <source>
        <dbReference type="EMBL" id="PWN52863.1"/>
    </source>
</evidence>
<keyword evidence="2" id="KW-1185">Reference proteome</keyword>
<gene>
    <name evidence="1" type="ORF">IE53DRAFT_244900</name>
</gene>
<name>A0ACD0P472_9BASI</name>